<dbReference type="Proteomes" id="UP001163046">
    <property type="component" value="Unassembled WGS sequence"/>
</dbReference>
<name>A0A9W9ZBK2_9CNID</name>
<accession>A0A9W9ZBK2</accession>
<evidence type="ECO:0000313" key="3">
    <source>
        <dbReference type="EMBL" id="KAJ7378456.1"/>
    </source>
</evidence>
<organism evidence="3 4">
    <name type="scientific">Desmophyllum pertusum</name>
    <dbReference type="NCBI Taxonomy" id="174260"/>
    <lineage>
        <taxon>Eukaryota</taxon>
        <taxon>Metazoa</taxon>
        <taxon>Cnidaria</taxon>
        <taxon>Anthozoa</taxon>
        <taxon>Hexacorallia</taxon>
        <taxon>Scleractinia</taxon>
        <taxon>Caryophylliina</taxon>
        <taxon>Caryophylliidae</taxon>
        <taxon>Desmophyllum</taxon>
    </lineage>
</organism>
<evidence type="ECO:0000256" key="2">
    <source>
        <dbReference type="SAM" id="SignalP"/>
    </source>
</evidence>
<evidence type="ECO:0000256" key="1">
    <source>
        <dbReference type="SAM" id="MobiDB-lite"/>
    </source>
</evidence>
<comment type="caution">
    <text evidence="3">The sequence shown here is derived from an EMBL/GenBank/DDBJ whole genome shotgun (WGS) entry which is preliminary data.</text>
</comment>
<keyword evidence="2" id="KW-0732">Signal</keyword>
<sequence>MKMILLQLFWGVLLVHTSSAQNKNPNQTEISFENFCKHFDGLRSTPSMNDVLKDLSSIRAQLLANGVVPESGAVDAVAEICSDPSKAFDTEYVKSNDVKSRLAAGLAGDNPEDFTDIFHTRNGRFLRNEIASSCQNKAGDQIFCSSLPELVKMVDTLETIKSESKTGVKWNAFHLNFVMLKHNSPDEFQQVYPTTADQVNDILVNNLEEIFKYIGNGQMAELTELMSLVPDLKTIKSGCETSWDLPSNTKKNACMFWKAIIQISAYLQSTKPPASGIVKKILNTNIDYPTFLRLTEMERILEVVQNQETAQQKLVQWLNSELTKTVNERFKGLRTYFEKVGNFNREKAAADVDYINKQMTKYTTDIGSLSTQLGGKLDEILKLAVAAVSLEVAEDTIQVGMAAAVLMNPLEKLFGGSSAGDFMDRTAKLANTLTTVGALIRMTKSFNTLKDKTIDISSRFKKNSDFLENVRVFITRQETSAPDFETRKQRFLTDYAAYDPMVQKPELTGMTTKWENLIDDSCDVILDTSTVLAQTVVAGVRSSGLCQNTKVLAQEMIETYAEVYDFQFELMETMATYMRALTSLNAAASITAGYEESSSEGDGGGSVVDDLKVLTVVSYISYKTNIWQITEAYCDILEYKEGGVRPTVCKGINTNIANLVSRASPACRNVEANKDVPTTPDPTSADDQAFMDISDLYSGKRVTFKIPNGQWLVDNRWINARDKDSAIIVKKFEVFVPTVSVTERWVRVEANIAGWNQQTPPDGNNYVIVPDKNFIFEYLEGHGAQPCRKESHALTNPYGADLPKICPLNVDENNCLELLQKTSLFPSVYSQWEVSLSGYESATVPDPATVLKLKVGMKLCILDRSMKRTKKTGKGGSMVLRKKKNKNKNKNKNKQKNKKKKKMLKDATSCPDGQYWSEDSDGCASCPEGSRSALRGYYCEKIPKKN</sequence>
<protein>
    <submittedName>
        <fullName evidence="3">Uncharacterized protein</fullName>
    </submittedName>
</protein>
<feature type="compositionally biased region" description="Basic residues" evidence="1">
    <location>
        <begin position="880"/>
        <end position="903"/>
    </location>
</feature>
<feature type="signal peptide" evidence="2">
    <location>
        <begin position="1"/>
        <end position="20"/>
    </location>
</feature>
<dbReference type="EMBL" id="MU826366">
    <property type="protein sequence ID" value="KAJ7378456.1"/>
    <property type="molecule type" value="Genomic_DNA"/>
</dbReference>
<evidence type="ECO:0000313" key="4">
    <source>
        <dbReference type="Proteomes" id="UP001163046"/>
    </source>
</evidence>
<feature type="region of interest" description="Disordered" evidence="1">
    <location>
        <begin position="869"/>
        <end position="931"/>
    </location>
</feature>
<feature type="chain" id="PRO_5040933313" evidence="2">
    <location>
        <begin position="21"/>
        <end position="946"/>
    </location>
</feature>
<dbReference type="OrthoDB" id="5980221at2759"/>
<gene>
    <name evidence="3" type="ORF">OS493_022991</name>
</gene>
<dbReference type="AlphaFoldDB" id="A0A9W9ZBK2"/>
<reference evidence="3" key="1">
    <citation type="submission" date="2023-01" db="EMBL/GenBank/DDBJ databases">
        <title>Genome assembly of the deep-sea coral Lophelia pertusa.</title>
        <authorList>
            <person name="Herrera S."/>
            <person name="Cordes E."/>
        </authorList>
    </citation>
    <scope>NUCLEOTIDE SEQUENCE</scope>
    <source>
        <strain evidence="3">USNM1676648</strain>
        <tissue evidence="3">Polyp</tissue>
    </source>
</reference>
<keyword evidence="4" id="KW-1185">Reference proteome</keyword>
<proteinExistence type="predicted"/>